<evidence type="ECO:0000313" key="2">
    <source>
        <dbReference type="Proteomes" id="UP000247612"/>
    </source>
</evidence>
<sequence length="129" mass="14829">LFLTMEKKSKDGISTGKGSDVFPQVSSLSFFMLKNPMFDGSKAKQKNKLSRDFNLSTCLQITNQNTLFINLKEPIISDKQYLISLHHSNRLCQIKRLPCLGFIITPVNHSDFMIMMTEQFNNRIIKRIA</sequence>
<keyword evidence="2" id="KW-1185">Reference proteome</keyword>
<dbReference type="Proteomes" id="UP000247612">
    <property type="component" value="Unassembled WGS sequence"/>
</dbReference>
<evidence type="ECO:0000313" key="1">
    <source>
        <dbReference type="EMBL" id="PXX74578.1"/>
    </source>
</evidence>
<gene>
    <name evidence="1" type="ORF">DES51_12322</name>
</gene>
<protein>
    <submittedName>
        <fullName evidence="1">Uncharacterized protein</fullName>
    </submittedName>
</protein>
<dbReference type="AlphaFoldDB" id="A0A318KHC6"/>
<organism evidence="1 2">
    <name type="scientific">Dielma fastidiosa</name>
    <dbReference type="NCBI Taxonomy" id="1034346"/>
    <lineage>
        <taxon>Bacteria</taxon>
        <taxon>Bacillati</taxon>
        <taxon>Bacillota</taxon>
        <taxon>Erysipelotrichia</taxon>
        <taxon>Erysipelotrichales</taxon>
        <taxon>Erysipelotrichaceae</taxon>
        <taxon>Dielma</taxon>
    </lineage>
</organism>
<reference evidence="1 2" key="1">
    <citation type="submission" date="2018-05" db="EMBL/GenBank/DDBJ databases">
        <title>Genomic Encyclopedia of Type Strains, Phase IV (KMG-IV): sequencing the most valuable type-strain genomes for metagenomic binning, comparative biology and taxonomic classification.</title>
        <authorList>
            <person name="Goeker M."/>
        </authorList>
    </citation>
    <scope>NUCLEOTIDE SEQUENCE [LARGE SCALE GENOMIC DNA]</scope>
    <source>
        <strain evidence="1 2">JC118</strain>
    </source>
</reference>
<dbReference type="EMBL" id="QJKH01000023">
    <property type="protein sequence ID" value="PXX74578.1"/>
    <property type="molecule type" value="Genomic_DNA"/>
</dbReference>
<comment type="caution">
    <text evidence="1">The sequence shown here is derived from an EMBL/GenBank/DDBJ whole genome shotgun (WGS) entry which is preliminary data.</text>
</comment>
<proteinExistence type="predicted"/>
<name>A0A318KHC6_9FIRM</name>
<feature type="non-terminal residue" evidence="1">
    <location>
        <position position="1"/>
    </location>
</feature>
<accession>A0A318KHC6</accession>